<dbReference type="InterPro" id="IPR002470">
    <property type="entry name" value="Peptidase_S9A"/>
</dbReference>
<evidence type="ECO:0000256" key="6">
    <source>
        <dbReference type="ARBA" id="ARBA00022825"/>
    </source>
</evidence>
<gene>
    <name evidence="9" type="ORF">MOPEL_007_00520</name>
</gene>
<evidence type="ECO:0000256" key="5">
    <source>
        <dbReference type="ARBA" id="ARBA00022801"/>
    </source>
</evidence>
<comment type="catalytic activity">
    <reaction evidence="1">
        <text>Hydrolysis of Pro-|-Xaa &gt;&gt; Ala-|-Xaa in oligopeptides.</text>
        <dbReference type="EC" id="3.4.21.26"/>
    </reaction>
</comment>
<feature type="domain" description="Peptidase S9A N-terminal" evidence="8">
    <location>
        <begin position="4"/>
        <end position="412"/>
    </location>
</feature>
<dbReference type="Pfam" id="PF00326">
    <property type="entry name" value="Peptidase_S9"/>
    <property type="match status" value="1"/>
</dbReference>
<dbReference type="PANTHER" id="PTHR42881:SF2">
    <property type="entry name" value="PROLYL ENDOPEPTIDASE"/>
    <property type="match status" value="1"/>
</dbReference>
<evidence type="ECO:0000256" key="1">
    <source>
        <dbReference type="ARBA" id="ARBA00001070"/>
    </source>
</evidence>
<proteinExistence type="inferred from homology"/>
<dbReference type="Gene3D" id="2.130.10.120">
    <property type="entry name" value="Prolyl oligopeptidase, N-terminal domain"/>
    <property type="match status" value="1"/>
</dbReference>
<keyword evidence="5" id="KW-0378">Hydrolase</keyword>
<evidence type="ECO:0000313" key="10">
    <source>
        <dbReference type="Proteomes" id="UP000004367"/>
    </source>
</evidence>
<name>H5UNC8_9MICO</name>
<sequence length="694" mass="75030">MEYPTTRRDDVVETLHGHRIADPYRWLEDPDSPETQAWVSAQNALTHAHLRDLPGHERWSALMREIVLRPVVGVPVHEHGWYLVSRNDGTRPQNTWYVARTLEELEAGGRVLLDPSSWSADGTASLAGLSTTGDGGLLAYTVSEGGSDWQHVRFLDPETGADVEDEGGAEIVTKFGALVWLPDHRTFLYRRYGDARAEGTATTALPRPVLMAHTFGTPKKEDRVVLDVPEDPRLDMWPEASSDGRWIVVPMNHGADDAFAVRVHRASGSTLDEPLDVLPEFRDHVEVVDVVGDVLYVVTDADAPRGRVARLDLAAFERGEDPAWETVVPEGEDALQGAVVAGDVLLTHHLRDASPVLTRYDLDGHRLGALDLDAGSVLSLQGEAGRDELLVSVNSVTAPVQSFVVTPSTGAMRELSFLDGDGWTPPQVTVTRHRAASADGTRVPYWLLRRADLPVDGPVPTLMYGYGGFNIPIGASFSAMNAGWLTAGGAVAIANLRGGGEFGTEWYEQGTRSHKQNVFDDFAAVGQHLVTTGVTTPDHLAAYGGSNGGLLVGALLTQHPELVAAAVPMVGVLDLLRFHRFTIGAAWISDYGDPDVAEDFEVALAYSPLHRIREGERYPATLVVTGDHDDRVVPAHSHKFTATLQRAQGGDAPILTRIETSTGHGAGKPRAVAAQEAADMLTFLAHHTGLTPPE</sequence>
<keyword evidence="4" id="KW-0645">Protease</keyword>
<dbReference type="InterPro" id="IPR001375">
    <property type="entry name" value="Peptidase_S9_cat"/>
</dbReference>
<comment type="similarity">
    <text evidence="2">Belongs to the peptidase S9A family.</text>
</comment>
<dbReference type="AlphaFoldDB" id="H5UNC8"/>
<dbReference type="EMBL" id="BAFE01000007">
    <property type="protein sequence ID" value="GAB47236.1"/>
    <property type="molecule type" value="Genomic_DNA"/>
</dbReference>
<evidence type="ECO:0000256" key="3">
    <source>
        <dbReference type="ARBA" id="ARBA00011897"/>
    </source>
</evidence>
<dbReference type="eggNOG" id="COG1505">
    <property type="taxonomic scope" value="Bacteria"/>
</dbReference>
<accession>H5UNC8</accession>
<comment type="caution">
    <text evidence="9">The sequence shown here is derived from an EMBL/GenBank/DDBJ whole genome shotgun (WGS) entry which is preliminary data.</text>
</comment>
<dbReference type="RefSeq" id="WP_009481134.1">
    <property type="nucleotide sequence ID" value="NZ_BAFE01000007.1"/>
</dbReference>
<evidence type="ECO:0000259" key="7">
    <source>
        <dbReference type="Pfam" id="PF00326"/>
    </source>
</evidence>
<dbReference type="GO" id="GO:0005829">
    <property type="term" value="C:cytosol"/>
    <property type="evidence" value="ECO:0007669"/>
    <property type="project" value="TreeGrafter"/>
</dbReference>
<dbReference type="InterPro" id="IPR051167">
    <property type="entry name" value="Prolyl_oligopep/macrocyclase"/>
</dbReference>
<dbReference type="OrthoDB" id="9801421at2"/>
<dbReference type="InterPro" id="IPR029058">
    <property type="entry name" value="AB_hydrolase_fold"/>
</dbReference>
<dbReference type="Gene3D" id="3.40.50.1820">
    <property type="entry name" value="alpha/beta hydrolase"/>
    <property type="match status" value="1"/>
</dbReference>
<dbReference type="SUPFAM" id="SSF50993">
    <property type="entry name" value="Peptidase/esterase 'gauge' domain"/>
    <property type="match status" value="1"/>
</dbReference>
<evidence type="ECO:0000256" key="2">
    <source>
        <dbReference type="ARBA" id="ARBA00005228"/>
    </source>
</evidence>
<organism evidence="9 10">
    <name type="scientific">Mobilicoccus pelagius NBRC 104925</name>
    <dbReference type="NCBI Taxonomy" id="1089455"/>
    <lineage>
        <taxon>Bacteria</taxon>
        <taxon>Bacillati</taxon>
        <taxon>Actinomycetota</taxon>
        <taxon>Actinomycetes</taxon>
        <taxon>Micrococcales</taxon>
        <taxon>Dermatophilaceae</taxon>
        <taxon>Mobilicoccus</taxon>
    </lineage>
</organism>
<dbReference type="GO" id="GO:0006508">
    <property type="term" value="P:proteolysis"/>
    <property type="evidence" value="ECO:0007669"/>
    <property type="project" value="UniProtKB-KW"/>
</dbReference>
<dbReference type="Proteomes" id="UP000004367">
    <property type="component" value="Unassembled WGS sequence"/>
</dbReference>
<dbReference type="GO" id="GO:0070012">
    <property type="term" value="F:oligopeptidase activity"/>
    <property type="evidence" value="ECO:0007669"/>
    <property type="project" value="TreeGrafter"/>
</dbReference>
<protein>
    <recommendedName>
        <fullName evidence="3">prolyl oligopeptidase</fullName>
        <ecNumber evidence="3">3.4.21.26</ecNumber>
    </recommendedName>
</protein>
<reference evidence="9 10" key="1">
    <citation type="submission" date="2012-02" db="EMBL/GenBank/DDBJ databases">
        <title>Whole genome shotgun sequence of Mobilicoccus pelagius NBRC 104925.</title>
        <authorList>
            <person name="Yoshida Y."/>
            <person name="Hosoyama A."/>
            <person name="Tsuchikane K."/>
            <person name="Katsumata H."/>
            <person name="Yamazaki S."/>
            <person name="Fujita N."/>
        </authorList>
    </citation>
    <scope>NUCLEOTIDE SEQUENCE [LARGE SCALE GENOMIC DNA]</scope>
    <source>
        <strain evidence="9 10">NBRC 104925</strain>
    </source>
</reference>
<dbReference type="EC" id="3.4.21.26" evidence="3"/>
<evidence type="ECO:0000313" key="9">
    <source>
        <dbReference type="EMBL" id="GAB47236.1"/>
    </source>
</evidence>
<dbReference type="InterPro" id="IPR023302">
    <property type="entry name" value="Pept_S9A_N"/>
</dbReference>
<keyword evidence="10" id="KW-1185">Reference proteome</keyword>
<dbReference type="PRINTS" id="PR00862">
    <property type="entry name" value="PROLIGOPTASE"/>
</dbReference>
<dbReference type="GO" id="GO:0004252">
    <property type="term" value="F:serine-type endopeptidase activity"/>
    <property type="evidence" value="ECO:0007669"/>
    <property type="project" value="UniProtKB-EC"/>
</dbReference>
<dbReference type="STRING" id="1089455.MOPEL_007_00520"/>
<dbReference type="PANTHER" id="PTHR42881">
    <property type="entry name" value="PROLYL ENDOPEPTIDASE"/>
    <property type="match status" value="1"/>
</dbReference>
<evidence type="ECO:0000259" key="8">
    <source>
        <dbReference type="Pfam" id="PF02897"/>
    </source>
</evidence>
<dbReference type="SUPFAM" id="SSF53474">
    <property type="entry name" value="alpha/beta-Hydrolases"/>
    <property type="match status" value="1"/>
</dbReference>
<dbReference type="Pfam" id="PF02897">
    <property type="entry name" value="Peptidase_S9_N"/>
    <property type="match status" value="1"/>
</dbReference>
<feature type="domain" description="Peptidase S9 prolyl oligopeptidase catalytic" evidence="7">
    <location>
        <begin position="476"/>
        <end position="689"/>
    </location>
</feature>
<keyword evidence="6" id="KW-0720">Serine protease</keyword>
<evidence type="ECO:0000256" key="4">
    <source>
        <dbReference type="ARBA" id="ARBA00022670"/>
    </source>
</evidence>
<dbReference type="FunFam" id="3.40.50.1820:FF:000005">
    <property type="entry name" value="Prolyl endopeptidase"/>
    <property type="match status" value="1"/>
</dbReference>